<comment type="caution">
    <text evidence="2">The sequence shown here is derived from an EMBL/GenBank/DDBJ whole genome shotgun (WGS) entry which is preliminary data.</text>
</comment>
<dbReference type="Proteomes" id="UP001067235">
    <property type="component" value="Unassembled WGS sequence"/>
</dbReference>
<name>A0ABT4MX27_GORRU</name>
<gene>
    <name evidence="2" type="ORF">O4213_16380</name>
</gene>
<evidence type="ECO:0008006" key="4">
    <source>
        <dbReference type="Google" id="ProtNLM"/>
    </source>
</evidence>
<protein>
    <recommendedName>
        <fullName evidence="4">2-isopropylmalate synthase</fullName>
    </recommendedName>
</protein>
<dbReference type="EMBL" id="JAPWIE010000004">
    <property type="protein sequence ID" value="MCZ4551570.1"/>
    <property type="molecule type" value="Genomic_DNA"/>
</dbReference>
<evidence type="ECO:0000313" key="3">
    <source>
        <dbReference type="Proteomes" id="UP001067235"/>
    </source>
</evidence>
<dbReference type="InterPro" id="IPR036230">
    <property type="entry name" value="LeuA_allosteric_dom_sf"/>
</dbReference>
<dbReference type="SUPFAM" id="SSF110921">
    <property type="entry name" value="2-isopropylmalate synthase LeuA, allosteric (dimerisation) domain"/>
    <property type="match status" value="1"/>
</dbReference>
<reference evidence="2" key="1">
    <citation type="submission" date="2022-12" db="EMBL/GenBank/DDBJ databases">
        <authorList>
            <person name="Krivoruchko A.V."/>
            <person name="Elkin A."/>
        </authorList>
    </citation>
    <scope>NUCLEOTIDE SEQUENCE</scope>
    <source>
        <strain evidence="2">IEGM 1388</strain>
    </source>
</reference>
<keyword evidence="3" id="KW-1185">Reference proteome</keyword>
<keyword evidence="1" id="KW-0808">Transferase</keyword>
<accession>A0ABT4MX27</accession>
<organism evidence="2 3">
    <name type="scientific">Gordonia rubripertincta</name>
    <name type="common">Rhodococcus corallinus</name>
    <dbReference type="NCBI Taxonomy" id="36822"/>
    <lineage>
        <taxon>Bacteria</taxon>
        <taxon>Bacillati</taxon>
        <taxon>Actinomycetota</taxon>
        <taxon>Actinomycetes</taxon>
        <taxon>Mycobacteriales</taxon>
        <taxon>Gordoniaceae</taxon>
        <taxon>Gordonia</taxon>
    </lineage>
</organism>
<proteinExistence type="predicted"/>
<evidence type="ECO:0000313" key="2">
    <source>
        <dbReference type="EMBL" id="MCZ4551570.1"/>
    </source>
</evidence>
<dbReference type="RefSeq" id="WP_084839190.1">
    <property type="nucleotide sequence ID" value="NZ_JAPWIE010000004.1"/>
</dbReference>
<dbReference type="Gene3D" id="3.30.160.270">
    <property type="match status" value="1"/>
</dbReference>
<evidence type="ECO:0000256" key="1">
    <source>
        <dbReference type="ARBA" id="ARBA00022679"/>
    </source>
</evidence>
<sequence length="151" mass="15674">MKTLTSSGPTDLAARFATPLPPALRAEAADMDWSTFTDTYAPTSGPIRLGTWNTSRAPHDLVHCQATIDTGATVAPISATATGAIAGLSDMLYQLHLGVEIIGLHQYSHAGGSTTFLLCERDGRRSWSMGSGAGGEESALSALIAAANRLS</sequence>